<dbReference type="PANTHER" id="PTHR48207">
    <property type="entry name" value="SUCCINATE--HYDROXYMETHYLGLUTARATE COA-TRANSFERASE"/>
    <property type="match status" value="1"/>
</dbReference>
<dbReference type="EMBL" id="JBIYDN010000047">
    <property type="protein sequence ID" value="MFK4448280.1"/>
    <property type="molecule type" value="Genomic_DNA"/>
</dbReference>
<keyword evidence="4" id="KW-1185">Reference proteome</keyword>
<comment type="caution">
    <text evidence="3">The sequence shown here is derived from an EMBL/GenBank/DDBJ whole genome shotgun (WGS) entry which is preliminary data.</text>
</comment>
<dbReference type="RefSeq" id="WP_404614450.1">
    <property type="nucleotide sequence ID" value="NZ_JBIYDN010000047.1"/>
</dbReference>
<feature type="region of interest" description="Disordered" evidence="2">
    <location>
        <begin position="40"/>
        <end position="59"/>
    </location>
</feature>
<dbReference type="PANTHER" id="PTHR48207:SF3">
    <property type="entry name" value="SUCCINATE--HYDROXYMETHYLGLUTARATE COA-TRANSFERASE"/>
    <property type="match status" value="1"/>
</dbReference>
<organism evidence="3 4">
    <name type="scientific">Caballeronia udeis</name>
    <dbReference type="NCBI Taxonomy" id="1232866"/>
    <lineage>
        <taxon>Bacteria</taxon>
        <taxon>Pseudomonadati</taxon>
        <taxon>Pseudomonadota</taxon>
        <taxon>Betaproteobacteria</taxon>
        <taxon>Burkholderiales</taxon>
        <taxon>Burkholderiaceae</taxon>
        <taxon>Caballeronia</taxon>
    </lineage>
</organism>
<dbReference type="Pfam" id="PF02515">
    <property type="entry name" value="CoA_transf_3"/>
    <property type="match status" value="1"/>
</dbReference>
<dbReference type="InterPro" id="IPR023606">
    <property type="entry name" value="CoA-Trfase_III_dom_1_sf"/>
</dbReference>
<evidence type="ECO:0000256" key="2">
    <source>
        <dbReference type="SAM" id="MobiDB-lite"/>
    </source>
</evidence>
<protein>
    <submittedName>
        <fullName evidence="3">Crotonobetainyl-CoA:carnitine CoA-transferase CaiB-like acyl-CoA transferase</fullName>
    </submittedName>
</protein>
<name>A0ABW8MX45_9BURK</name>
<evidence type="ECO:0000256" key="1">
    <source>
        <dbReference type="ARBA" id="ARBA00022679"/>
    </source>
</evidence>
<gene>
    <name evidence="3" type="ORF">ABH943_008324</name>
</gene>
<dbReference type="InterPro" id="IPR003673">
    <property type="entry name" value="CoA-Trfase_fam_III"/>
</dbReference>
<evidence type="ECO:0000313" key="4">
    <source>
        <dbReference type="Proteomes" id="UP001620514"/>
    </source>
</evidence>
<dbReference type="InterPro" id="IPR044855">
    <property type="entry name" value="CoA-Trfase_III_dom3_sf"/>
</dbReference>
<reference evidence="3 4" key="1">
    <citation type="submission" date="2024-10" db="EMBL/GenBank/DDBJ databases">
        <authorList>
            <person name="Deangelis K."/>
            <person name="Huntemann M."/>
            <person name="Clum A."/>
            <person name="Wang J."/>
            <person name="Palaniappan K."/>
            <person name="Ritter S."/>
            <person name="Chen I.-M."/>
            <person name="Stamatis D."/>
            <person name="Reddy T."/>
            <person name="O'Malley R."/>
            <person name="Daum C."/>
            <person name="Ng V."/>
            <person name="Ivanova N."/>
            <person name="Kyrpides N."/>
            <person name="Woyke T."/>
        </authorList>
    </citation>
    <scope>NUCLEOTIDE SEQUENCE [LARGE SCALE GENOMIC DNA]</scope>
    <source>
        <strain evidence="3 4">GAS97</strain>
    </source>
</reference>
<accession>A0ABW8MX45</accession>
<reference evidence="3 4" key="2">
    <citation type="submission" date="2024-11" db="EMBL/GenBank/DDBJ databases">
        <title>Using genomics to understand microbial adaptation to soil warming.</title>
        <authorList>
            <person name="Deangelis K.M. PhD."/>
        </authorList>
    </citation>
    <scope>NUCLEOTIDE SEQUENCE [LARGE SCALE GENOMIC DNA]</scope>
    <source>
        <strain evidence="3 4">GAS97</strain>
    </source>
</reference>
<proteinExistence type="predicted"/>
<sequence length="417" mass="44968">MAGTLSGIRVLDLSRILAGPWSTQLLADLGADVVKLERPGTGDDTRAWGPPFAPGDDGTPSAESAYFLAANRGKRSIAVDFSVPEGQEIVRELAKTADVIIENLKFGDMQRYGLDYESLRSLNPKLIYCSITGFGQTGPYRERAGYDFVIQAMGGLMSITGETDEKPGGGPQKCGVPIADMMTGMYATVGILSALHERQTSGEGQYIDMSLLDTQVGWLANHGLNYLVSGAPARRWGNAHPNLCPYQSFAASDGHLIIAVGNDRQFQALCRVLLMPSVAGDSRFATNSARLANRDSLVEQIEHLLRTKCRDEWLSALEEAGVPAGPINTVAQALADPQVVSRGMSFSMQHSMGVHVPQIANPIKFSRTAIEYRRPPPMLGEHTAEVLASIGWTDKNQDELHAAGVIYRPGRDVIGAS</sequence>
<evidence type="ECO:0000313" key="3">
    <source>
        <dbReference type="EMBL" id="MFK4448280.1"/>
    </source>
</evidence>
<dbReference type="Gene3D" id="3.30.1540.10">
    <property type="entry name" value="formyl-coa transferase, domain 3"/>
    <property type="match status" value="1"/>
</dbReference>
<dbReference type="Gene3D" id="3.40.50.10540">
    <property type="entry name" value="Crotonobetainyl-coa:carnitine coa-transferase, domain 1"/>
    <property type="match status" value="1"/>
</dbReference>
<keyword evidence="1" id="KW-0808">Transferase</keyword>
<dbReference type="Proteomes" id="UP001620514">
    <property type="component" value="Unassembled WGS sequence"/>
</dbReference>
<dbReference type="InterPro" id="IPR050483">
    <property type="entry name" value="CoA-transferase_III_domain"/>
</dbReference>
<dbReference type="SUPFAM" id="SSF89796">
    <property type="entry name" value="CoA-transferase family III (CaiB/BaiF)"/>
    <property type="match status" value="1"/>
</dbReference>